<dbReference type="GO" id="GO:0042626">
    <property type="term" value="F:ATPase-coupled transmembrane transporter activity"/>
    <property type="evidence" value="ECO:0007669"/>
    <property type="project" value="TreeGrafter"/>
</dbReference>
<dbReference type="PANTHER" id="PTHR24223:SF443">
    <property type="entry name" value="MULTIDRUG-RESISTANCE LIKE PROTEIN 1, ISOFORM I"/>
    <property type="match status" value="1"/>
</dbReference>
<dbReference type="GO" id="GO:0016887">
    <property type="term" value="F:ATP hydrolysis activity"/>
    <property type="evidence" value="ECO:0007669"/>
    <property type="project" value="InterPro"/>
</dbReference>
<evidence type="ECO:0000256" key="3">
    <source>
        <dbReference type="ARBA" id="ARBA00022741"/>
    </source>
</evidence>
<dbReference type="InterPro" id="IPR003439">
    <property type="entry name" value="ABC_transporter-like_ATP-bd"/>
</dbReference>
<dbReference type="EMBL" id="JADGKB010000242">
    <property type="protein sequence ID" value="KAJ3250582.1"/>
    <property type="molecule type" value="Genomic_DNA"/>
</dbReference>
<evidence type="ECO:0000256" key="1">
    <source>
        <dbReference type="ARBA" id="ARBA00004127"/>
    </source>
</evidence>
<comment type="caution">
    <text evidence="6">The sequence shown here is derived from an EMBL/GenBank/DDBJ whole genome shotgun (WGS) entry which is preliminary data.</text>
</comment>
<protein>
    <submittedName>
        <fullName evidence="6">Multidrug resistance-associated protein 5</fullName>
    </submittedName>
</protein>
<evidence type="ECO:0000313" key="7">
    <source>
        <dbReference type="Proteomes" id="UP001210925"/>
    </source>
</evidence>
<dbReference type="Gene3D" id="3.40.50.300">
    <property type="entry name" value="P-loop containing nucleotide triphosphate hydrolases"/>
    <property type="match status" value="1"/>
</dbReference>
<accession>A0AAD5U8Y3</accession>
<evidence type="ECO:0000313" key="6">
    <source>
        <dbReference type="EMBL" id="KAJ3250582.1"/>
    </source>
</evidence>
<dbReference type="SUPFAM" id="SSF52540">
    <property type="entry name" value="P-loop containing nucleoside triphosphate hydrolases"/>
    <property type="match status" value="1"/>
</dbReference>
<evidence type="ECO:0000259" key="5">
    <source>
        <dbReference type="Pfam" id="PF00005"/>
    </source>
</evidence>
<evidence type="ECO:0000256" key="2">
    <source>
        <dbReference type="ARBA" id="ARBA00022737"/>
    </source>
</evidence>
<organism evidence="6 7">
    <name type="scientific">Boothiomyces macroporosus</name>
    <dbReference type="NCBI Taxonomy" id="261099"/>
    <lineage>
        <taxon>Eukaryota</taxon>
        <taxon>Fungi</taxon>
        <taxon>Fungi incertae sedis</taxon>
        <taxon>Chytridiomycota</taxon>
        <taxon>Chytridiomycota incertae sedis</taxon>
        <taxon>Chytridiomycetes</taxon>
        <taxon>Rhizophydiales</taxon>
        <taxon>Terramycetaceae</taxon>
        <taxon>Boothiomyces</taxon>
    </lineage>
</organism>
<dbReference type="Pfam" id="PF00005">
    <property type="entry name" value="ABC_tran"/>
    <property type="match status" value="1"/>
</dbReference>
<dbReference type="AlphaFoldDB" id="A0AAD5U8Y3"/>
<keyword evidence="7" id="KW-1185">Reference proteome</keyword>
<keyword evidence="4" id="KW-0067">ATP-binding</keyword>
<feature type="domain" description="ABC transporter" evidence="5">
    <location>
        <begin position="21"/>
        <end position="143"/>
    </location>
</feature>
<dbReference type="InterPro" id="IPR027417">
    <property type="entry name" value="P-loop_NTPase"/>
</dbReference>
<dbReference type="GO" id="GO:0000329">
    <property type="term" value="C:fungal-type vacuole membrane"/>
    <property type="evidence" value="ECO:0007669"/>
    <property type="project" value="UniProtKB-ARBA"/>
</dbReference>
<name>A0AAD5U8Y3_9FUNG</name>
<reference evidence="6" key="1">
    <citation type="submission" date="2020-05" db="EMBL/GenBank/DDBJ databases">
        <title>Phylogenomic resolution of chytrid fungi.</title>
        <authorList>
            <person name="Stajich J.E."/>
            <person name="Amses K."/>
            <person name="Simmons R."/>
            <person name="Seto K."/>
            <person name="Myers J."/>
            <person name="Bonds A."/>
            <person name="Quandt C.A."/>
            <person name="Barry K."/>
            <person name="Liu P."/>
            <person name="Grigoriev I."/>
            <person name="Longcore J.E."/>
            <person name="James T.Y."/>
        </authorList>
    </citation>
    <scope>NUCLEOTIDE SEQUENCE</scope>
    <source>
        <strain evidence="6">PLAUS21</strain>
    </source>
</reference>
<gene>
    <name evidence="6" type="primary">ABCC5</name>
    <name evidence="6" type="ORF">HK103_003382</name>
</gene>
<dbReference type="GO" id="GO:0012505">
    <property type="term" value="C:endomembrane system"/>
    <property type="evidence" value="ECO:0007669"/>
    <property type="project" value="UniProtKB-SubCell"/>
</dbReference>
<keyword evidence="2" id="KW-0677">Repeat</keyword>
<dbReference type="PANTHER" id="PTHR24223">
    <property type="entry name" value="ATP-BINDING CASSETTE SUB-FAMILY C"/>
    <property type="match status" value="1"/>
</dbReference>
<sequence length="150" mass="16575">MKRHGKKGNVEHIENQNTFELKNLNIEIQKGSLVGIVGSVGSGKSTLFSGLVNELLPIEGEVVIQGKVAYATQQPWIMMESILENITFGKDYEKEKLLDCVKASGLVRDFNSFEEGMFTQIGENGINLSGGQKARVSLARCLYSLVVRRL</sequence>
<evidence type="ECO:0000256" key="4">
    <source>
        <dbReference type="ARBA" id="ARBA00022840"/>
    </source>
</evidence>
<dbReference type="GO" id="GO:0005524">
    <property type="term" value="F:ATP binding"/>
    <property type="evidence" value="ECO:0007669"/>
    <property type="project" value="UniProtKB-KW"/>
</dbReference>
<keyword evidence="3" id="KW-0547">Nucleotide-binding</keyword>
<proteinExistence type="predicted"/>
<dbReference type="InterPro" id="IPR050173">
    <property type="entry name" value="ABC_transporter_C-like"/>
</dbReference>
<comment type="subcellular location">
    <subcellularLocation>
        <location evidence="1">Endomembrane system</location>
        <topology evidence="1">Multi-pass membrane protein</topology>
    </subcellularLocation>
</comment>
<dbReference type="Proteomes" id="UP001210925">
    <property type="component" value="Unassembled WGS sequence"/>
</dbReference>